<evidence type="ECO:0000313" key="6">
    <source>
        <dbReference type="Proteomes" id="UP000694557"/>
    </source>
</evidence>
<dbReference type="Gene3D" id="1.10.150.220">
    <property type="entry name" value="CPI-17"/>
    <property type="match status" value="1"/>
</dbReference>
<organism evidence="5 6">
    <name type="scientific">Oncorhynchus kisutch</name>
    <name type="common">Coho salmon</name>
    <name type="synonym">Salmo kisutch</name>
    <dbReference type="NCBI Taxonomy" id="8019"/>
    <lineage>
        <taxon>Eukaryota</taxon>
        <taxon>Metazoa</taxon>
        <taxon>Chordata</taxon>
        <taxon>Craniata</taxon>
        <taxon>Vertebrata</taxon>
        <taxon>Euteleostomi</taxon>
        <taxon>Actinopterygii</taxon>
        <taxon>Neopterygii</taxon>
        <taxon>Teleostei</taxon>
        <taxon>Protacanthopterygii</taxon>
        <taxon>Salmoniformes</taxon>
        <taxon>Salmonidae</taxon>
        <taxon>Salmoninae</taxon>
        <taxon>Oncorhynchus</taxon>
    </lineage>
</organism>
<dbReference type="InterPro" id="IPR036658">
    <property type="entry name" value="CPI-17_sf"/>
</dbReference>
<keyword evidence="2" id="KW-0597">Phosphoprotein</keyword>
<evidence type="ECO:0000313" key="5">
    <source>
        <dbReference type="Ensembl" id="ENSOKIP00005107083.1"/>
    </source>
</evidence>
<reference evidence="5" key="1">
    <citation type="submission" date="2025-08" db="UniProtKB">
        <authorList>
            <consortium name="Ensembl"/>
        </authorList>
    </citation>
    <scope>IDENTIFICATION</scope>
</reference>
<reference evidence="5" key="2">
    <citation type="submission" date="2025-09" db="UniProtKB">
        <authorList>
            <consortium name="Ensembl"/>
        </authorList>
    </citation>
    <scope>IDENTIFICATION</scope>
</reference>
<dbReference type="GeneTree" id="ENSGT00950000182985"/>
<evidence type="ECO:0000256" key="3">
    <source>
        <dbReference type="ARBA" id="ARBA00023272"/>
    </source>
</evidence>
<dbReference type="PANTHER" id="PTHR16188:SF4">
    <property type="entry name" value="PROTEIN PHOSPHATASE 1 REGULATORY SUBUNIT 14A"/>
    <property type="match status" value="1"/>
</dbReference>
<dbReference type="Ensembl" id="ENSOKIT00005114773.1">
    <property type="protein sequence ID" value="ENSOKIP00005107083.1"/>
    <property type="gene ID" value="ENSOKIG00005046985.1"/>
</dbReference>
<evidence type="ECO:0000256" key="2">
    <source>
        <dbReference type="ARBA" id="ARBA00022553"/>
    </source>
</evidence>
<gene>
    <name evidence="5" type="primary">LOC109872973</name>
</gene>
<dbReference type="Pfam" id="PF05361">
    <property type="entry name" value="PP1_inhibitor"/>
    <property type="match status" value="1"/>
</dbReference>
<dbReference type="GO" id="GO:0005737">
    <property type="term" value="C:cytoplasm"/>
    <property type="evidence" value="ECO:0007669"/>
    <property type="project" value="InterPro"/>
</dbReference>
<dbReference type="Proteomes" id="UP000694557">
    <property type="component" value="Unassembled WGS sequence"/>
</dbReference>
<evidence type="ECO:0000256" key="4">
    <source>
        <dbReference type="SAM" id="MobiDB-lite"/>
    </source>
</evidence>
<proteinExistence type="inferred from homology"/>
<comment type="similarity">
    <text evidence="1">Belongs to the PP1 inhibitor family.</text>
</comment>
<keyword evidence="6" id="KW-1185">Reference proteome</keyword>
<dbReference type="InterPro" id="IPR008025">
    <property type="entry name" value="CPI-17"/>
</dbReference>
<dbReference type="PANTHER" id="PTHR16188">
    <property type="entry name" value="PROTEIN PHOSPHATASE 1 INHIBITOR POTENTIATED BY PROTEIN KINASE C"/>
    <property type="match status" value="1"/>
</dbReference>
<dbReference type="GO" id="GO:0004865">
    <property type="term" value="F:protein serine/threonine phosphatase inhibitor activity"/>
    <property type="evidence" value="ECO:0007669"/>
    <property type="project" value="TreeGrafter"/>
</dbReference>
<feature type="region of interest" description="Disordered" evidence="4">
    <location>
        <begin position="1"/>
        <end position="29"/>
    </location>
</feature>
<sequence length="155" mass="18143">FTLLPQERPLHSSDLGTSPEHGGNLQKRQARVTVKYNRKELQRRLDVEKWIDDCLNELYLSKEDMPDEVNIDDLIDLPSNEERVKNYMMLLCVPPCQTFIGELVVKLEGLHKQEKLATEGIEHPSLCNHPQHRHEPYHFNDPHCPRTHTHTHQTL</sequence>
<protein>
    <submittedName>
        <fullName evidence="5">Protein phosphatase 1, regulatory (inhibitor) subunit 14Aa</fullName>
    </submittedName>
</protein>
<evidence type="ECO:0000256" key="1">
    <source>
        <dbReference type="ARBA" id="ARBA00005483"/>
    </source>
</evidence>
<name>A0A8C7KT15_ONCKI</name>
<dbReference type="AlphaFoldDB" id="A0A8C7KT15"/>
<accession>A0A8C7KT15</accession>
<keyword evidence="3" id="KW-0650">Protein phosphatase inhibitor</keyword>
<dbReference type="SUPFAM" id="SSF81790">
    <property type="entry name" value="Myosin phosphatase inhibitor 17kDa protein, CPI-17"/>
    <property type="match status" value="1"/>
</dbReference>